<dbReference type="PANTHER" id="PTHR23292">
    <property type="entry name" value="LIPOPOLYSACCHARIDE-INDUCED TUMOR NECROSIS FACTOR-ALPHA FACTOR"/>
    <property type="match status" value="1"/>
</dbReference>
<evidence type="ECO:0000313" key="10">
    <source>
        <dbReference type="EMBL" id="KAH8021570.1"/>
    </source>
</evidence>
<comment type="caution">
    <text evidence="10">The sequence shown here is derived from an EMBL/GenBank/DDBJ whole genome shotgun (WGS) entry which is preliminary data.</text>
</comment>
<evidence type="ECO:0000256" key="7">
    <source>
        <dbReference type="ARBA" id="ARBA00023136"/>
    </source>
</evidence>
<keyword evidence="6" id="KW-0862">Zinc</keyword>
<keyword evidence="7" id="KW-0472">Membrane</keyword>
<organism evidence="10 11">
    <name type="scientific">Rhipicephalus microplus</name>
    <name type="common">Cattle tick</name>
    <name type="synonym">Boophilus microplus</name>
    <dbReference type="NCBI Taxonomy" id="6941"/>
    <lineage>
        <taxon>Eukaryota</taxon>
        <taxon>Metazoa</taxon>
        <taxon>Ecdysozoa</taxon>
        <taxon>Arthropoda</taxon>
        <taxon>Chelicerata</taxon>
        <taxon>Arachnida</taxon>
        <taxon>Acari</taxon>
        <taxon>Parasitiformes</taxon>
        <taxon>Ixodida</taxon>
        <taxon>Ixodoidea</taxon>
        <taxon>Ixodidae</taxon>
        <taxon>Rhipicephalinae</taxon>
        <taxon>Rhipicephalus</taxon>
        <taxon>Boophilus</taxon>
    </lineage>
</organism>
<reference evidence="10" key="1">
    <citation type="journal article" date="2020" name="Cell">
        <title>Large-Scale Comparative Analyses of Tick Genomes Elucidate Their Genetic Diversity and Vector Capacities.</title>
        <authorList>
            <consortium name="Tick Genome and Microbiome Consortium (TIGMIC)"/>
            <person name="Jia N."/>
            <person name="Wang J."/>
            <person name="Shi W."/>
            <person name="Du L."/>
            <person name="Sun Y."/>
            <person name="Zhan W."/>
            <person name="Jiang J.F."/>
            <person name="Wang Q."/>
            <person name="Zhang B."/>
            <person name="Ji P."/>
            <person name="Bell-Sakyi L."/>
            <person name="Cui X.M."/>
            <person name="Yuan T.T."/>
            <person name="Jiang B.G."/>
            <person name="Yang W.F."/>
            <person name="Lam T.T."/>
            <person name="Chang Q.C."/>
            <person name="Ding S.J."/>
            <person name="Wang X.J."/>
            <person name="Zhu J.G."/>
            <person name="Ruan X.D."/>
            <person name="Zhao L."/>
            <person name="Wei J.T."/>
            <person name="Ye R.Z."/>
            <person name="Que T.C."/>
            <person name="Du C.H."/>
            <person name="Zhou Y.H."/>
            <person name="Cheng J.X."/>
            <person name="Dai P.F."/>
            <person name="Guo W.B."/>
            <person name="Han X.H."/>
            <person name="Huang E.J."/>
            <person name="Li L.F."/>
            <person name="Wei W."/>
            <person name="Gao Y.C."/>
            <person name="Liu J.Z."/>
            <person name="Shao H.Z."/>
            <person name="Wang X."/>
            <person name="Wang C.C."/>
            <person name="Yang T.C."/>
            <person name="Huo Q.B."/>
            <person name="Li W."/>
            <person name="Chen H.Y."/>
            <person name="Chen S.E."/>
            <person name="Zhou L.G."/>
            <person name="Ni X.B."/>
            <person name="Tian J.H."/>
            <person name="Sheng Y."/>
            <person name="Liu T."/>
            <person name="Pan Y.S."/>
            <person name="Xia L.Y."/>
            <person name="Li J."/>
            <person name="Zhao F."/>
            <person name="Cao W.C."/>
        </authorList>
    </citation>
    <scope>NUCLEOTIDE SEQUENCE</scope>
    <source>
        <strain evidence="10">Rmic-2018</strain>
    </source>
</reference>
<dbReference type="GO" id="GO:0031902">
    <property type="term" value="C:late endosome membrane"/>
    <property type="evidence" value="ECO:0007669"/>
    <property type="project" value="UniProtKB-SubCell"/>
</dbReference>
<feature type="region of interest" description="Disordered" evidence="8">
    <location>
        <begin position="212"/>
        <end position="259"/>
    </location>
</feature>
<dbReference type="Proteomes" id="UP000821866">
    <property type="component" value="Chromosome 7"/>
</dbReference>
<comment type="subcellular location">
    <subcellularLocation>
        <location evidence="2">Endosome membrane</location>
        <topology evidence="2">Peripheral membrane protein</topology>
    </subcellularLocation>
    <subcellularLocation>
        <location evidence="1">Late endosome membrane</location>
    </subcellularLocation>
    <subcellularLocation>
        <location evidence="3">Lysosome membrane</location>
        <topology evidence="3">Peripheral membrane protein</topology>
        <orientation evidence="3">Cytoplasmic side</orientation>
    </subcellularLocation>
</comment>
<dbReference type="AlphaFoldDB" id="A0A9J6DHU2"/>
<dbReference type="GO" id="GO:0008270">
    <property type="term" value="F:zinc ion binding"/>
    <property type="evidence" value="ECO:0007669"/>
    <property type="project" value="TreeGrafter"/>
</dbReference>
<dbReference type="EMBL" id="JABSTU010000009">
    <property type="protein sequence ID" value="KAH8021570.1"/>
    <property type="molecule type" value="Genomic_DNA"/>
</dbReference>
<dbReference type="GO" id="GO:0005765">
    <property type="term" value="C:lysosomal membrane"/>
    <property type="evidence" value="ECO:0007669"/>
    <property type="project" value="UniProtKB-SubCell"/>
</dbReference>
<name>A0A9J6DHU2_RHIMP</name>
<dbReference type="PANTHER" id="PTHR23292:SF6">
    <property type="entry name" value="FI16602P1-RELATED"/>
    <property type="match status" value="1"/>
</dbReference>
<reference evidence="10" key="2">
    <citation type="submission" date="2021-09" db="EMBL/GenBank/DDBJ databases">
        <authorList>
            <person name="Jia N."/>
            <person name="Wang J."/>
            <person name="Shi W."/>
            <person name="Du L."/>
            <person name="Sun Y."/>
            <person name="Zhan W."/>
            <person name="Jiang J."/>
            <person name="Wang Q."/>
            <person name="Zhang B."/>
            <person name="Ji P."/>
            <person name="Sakyi L.B."/>
            <person name="Cui X."/>
            <person name="Yuan T."/>
            <person name="Jiang B."/>
            <person name="Yang W."/>
            <person name="Lam T.T.-Y."/>
            <person name="Chang Q."/>
            <person name="Ding S."/>
            <person name="Wang X."/>
            <person name="Zhu J."/>
            <person name="Ruan X."/>
            <person name="Zhao L."/>
            <person name="Wei J."/>
            <person name="Que T."/>
            <person name="Du C."/>
            <person name="Cheng J."/>
            <person name="Dai P."/>
            <person name="Han X."/>
            <person name="Huang E."/>
            <person name="Gao Y."/>
            <person name="Liu J."/>
            <person name="Shao H."/>
            <person name="Ye R."/>
            <person name="Li L."/>
            <person name="Wei W."/>
            <person name="Wang X."/>
            <person name="Wang C."/>
            <person name="Huo Q."/>
            <person name="Li W."/>
            <person name="Guo W."/>
            <person name="Chen H."/>
            <person name="Chen S."/>
            <person name="Zhou L."/>
            <person name="Zhou L."/>
            <person name="Ni X."/>
            <person name="Tian J."/>
            <person name="Zhou Y."/>
            <person name="Sheng Y."/>
            <person name="Liu T."/>
            <person name="Pan Y."/>
            <person name="Xia L."/>
            <person name="Li J."/>
            <person name="Zhao F."/>
            <person name="Cao W."/>
        </authorList>
    </citation>
    <scope>NUCLEOTIDE SEQUENCE</scope>
    <source>
        <strain evidence="10">Rmic-2018</strain>
        <tissue evidence="10">Larvae</tissue>
    </source>
</reference>
<feature type="domain" description="LITAF" evidence="9">
    <location>
        <begin position="165"/>
        <end position="202"/>
    </location>
</feature>
<evidence type="ECO:0000256" key="4">
    <source>
        <dbReference type="ARBA" id="ARBA00005975"/>
    </source>
</evidence>
<evidence type="ECO:0000259" key="9">
    <source>
        <dbReference type="Pfam" id="PF10601"/>
    </source>
</evidence>
<dbReference type="InterPro" id="IPR006629">
    <property type="entry name" value="LITAF"/>
</dbReference>
<evidence type="ECO:0000256" key="8">
    <source>
        <dbReference type="SAM" id="MobiDB-lite"/>
    </source>
</evidence>
<dbReference type="InterPro" id="IPR037519">
    <property type="entry name" value="LITAF_fam"/>
</dbReference>
<evidence type="ECO:0000256" key="6">
    <source>
        <dbReference type="ARBA" id="ARBA00022833"/>
    </source>
</evidence>
<proteinExistence type="inferred from homology"/>
<dbReference type="Pfam" id="PF10601">
    <property type="entry name" value="zf-LITAF-like"/>
    <property type="match status" value="1"/>
</dbReference>
<evidence type="ECO:0000313" key="11">
    <source>
        <dbReference type="Proteomes" id="UP000821866"/>
    </source>
</evidence>
<protein>
    <recommendedName>
        <fullName evidence="9">LITAF domain-containing protein</fullName>
    </recommendedName>
</protein>
<sequence length="259" mass="27720">MPSHPINRNANQTKATVLEAAISGLFSKIAARFGPADKQGTVSRRQVRNGGASLLLAYNLSVDLLEHFHLPVIDPLHDAVVNGTASDITDGASASEVADLRGANLTTESMSAVNAGDASNSTLVDQRNSSKNVAKSFLLDLENDSNQTAPNPTVVVVPQQSLTATPMQMRCPHCGHEIMTHTKKTVGLCTYIMVGVCCFFCMRSLSLELETPRMGEETAEREEDFRIASSARFSSESPNPEGRVPGTVTPSAGDPLRRP</sequence>
<evidence type="ECO:0000256" key="2">
    <source>
        <dbReference type="ARBA" id="ARBA00004481"/>
    </source>
</evidence>
<evidence type="ECO:0000256" key="3">
    <source>
        <dbReference type="ARBA" id="ARBA00004630"/>
    </source>
</evidence>
<evidence type="ECO:0000256" key="5">
    <source>
        <dbReference type="ARBA" id="ARBA00022723"/>
    </source>
</evidence>
<accession>A0A9J6DHU2</accession>
<dbReference type="VEuPathDB" id="VectorBase:LOC119174845"/>
<gene>
    <name evidence="10" type="ORF">HPB51_015966</name>
</gene>
<comment type="similarity">
    <text evidence="4">Belongs to the CDIP1/LITAF family.</text>
</comment>
<keyword evidence="11" id="KW-1185">Reference proteome</keyword>
<keyword evidence="5" id="KW-0479">Metal-binding</keyword>
<evidence type="ECO:0000256" key="1">
    <source>
        <dbReference type="ARBA" id="ARBA00004414"/>
    </source>
</evidence>
<feature type="compositionally biased region" description="Basic and acidic residues" evidence="8">
    <location>
        <begin position="212"/>
        <end position="226"/>
    </location>
</feature>